<gene>
    <name evidence="2" type="ORF">PoMZ_05422</name>
</gene>
<dbReference type="Pfam" id="PF12511">
    <property type="entry name" value="DUF3716"/>
    <property type="match status" value="1"/>
</dbReference>
<organism evidence="2 3">
    <name type="scientific">Pyricularia oryzae</name>
    <name type="common">Rice blast fungus</name>
    <name type="synonym">Magnaporthe oryzae</name>
    <dbReference type="NCBI Taxonomy" id="318829"/>
    <lineage>
        <taxon>Eukaryota</taxon>
        <taxon>Fungi</taxon>
        <taxon>Dikarya</taxon>
        <taxon>Ascomycota</taxon>
        <taxon>Pezizomycotina</taxon>
        <taxon>Sordariomycetes</taxon>
        <taxon>Sordariomycetidae</taxon>
        <taxon>Magnaporthales</taxon>
        <taxon>Pyriculariaceae</taxon>
        <taxon>Pyricularia</taxon>
    </lineage>
</organism>
<dbReference type="InterPro" id="IPR022190">
    <property type="entry name" value="DUF3716"/>
</dbReference>
<feature type="region of interest" description="Disordered" evidence="1">
    <location>
        <begin position="212"/>
        <end position="246"/>
    </location>
</feature>
<sequence length="330" mass="36035">MSFVAAESPPIHIKSSPGSTSGTEGSDSDSDSDGSDIGDIPYFLPDTDITAPSNNLSVENFDQDILAQFLGDDGDSQDPVNDTVDEPDYLIRSDIEDPNEINIDVVRDILSQMPSNLAKNGATTAMLGMQPLRSCVIHPVWKSRKIIWKRLDNVEAVLMQIVGTENPIACKRCTDNRGPFVGCYSVPGVHNGGCGCCKYNAQTAKCSLYKGSKRPRRTSQRPLKKRKRGNEASNTRDAGPSVSAAQPLAIQNRNQVSLSPAYLVQPAAQQRVLQVPIPAELGWEDAMTLRRALQEMAEQLVFSPQGNKVVRKVLREFSGALEDFASEEQE</sequence>
<proteinExistence type="predicted"/>
<feature type="compositionally biased region" description="Basic residues" evidence="1">
    <location>
        <begin position="212"/>
        <end position="228"/>
    </location>
</feature>
<accession>A0A4P7NN83</accession>
<feature type="region of interest" description="Disordered" evidence="1">
    <location>
        <begin position="1"/>
        <end position="41"/>
    </location>
</feature>
<feature type="compositionally biased region" description="Acidic residues" evidence="1">
    <location>
        <begin position="26"/>
        <end position="36"/>
    </location>
</feature>
<reference evidence="2 3" key="1">
    <citation type="journal article" date="2019" name="Mol. Biol. Evol.">
        <title>Blast fungal genomes show frequent chromosomal changes, gene gains and losses, and effector gene turnover.</title>
        <authorList>
            <person name="Gomez Luciano L.B."/>
            <person name="Jason Tsai I."/>
            <person name="Chuma I."/>
            <person name="Tosa Y."/>
            <person name="Chen Y.H."/>
            <person name="Li J.Y."/>
            <person name="Li M.Y."/>
            <person name="Jade Lu M.Y."/>
            <person name="Nakayashiki H."/>
            <person name="Li W.H."/>
        </authorList>
    </citation>
    <scope>NUCLEOTIDE SEQUENCE [LARGE SCALE GENOMIC DNA]</scope>
    <source>
        <strain evidence="2">MZ5-1-6</strain>
    </source>
</reference>
<dbReference type="AlphaFoldDB" id="A0A4P7NN83"/>
<protein>
    <submittedName>
        <fullName evidence="2">Uncharacterized protein</fullName>
    </submittedName>
</protein>
<name>A0A4P7NN83_PYROR</name>
<evidence type="ECO:0000313" key="3">
    <source>
        <dbReference type="Proteomes" id="UP000294847"/>
    </source>
</evidence>
<evidence type="ECO:0000256" key="1">
    <source>
        <dbReference type="SAM" id="MobiDB-lite"/>
    </source>
</evidence>
<feature type="compositionally biased region" description="Low complexity" evidence="1">
    <location>
        <begin position="15"/>
        <end position="25"/>
    </location>
</feature>
<evidence type="ECO:0000313" key="2">
    <source>
        <dbReference type="EMBL" id="QBZ63734.1"/>
    </source>
</evidence>
<dbReference type="Proteomes" id="UP000294847">
    <property type="component" value="Chromosome 6"/>
</dbReference>
<dbReference type="EMBL" id="CP034209">
    <property type="protein sequence ID" value="QBZ63734.1"/>
    <property type="molecule type" value="Genomic_DNA"/>
</dbReference>